<protein>
    <submittedName>
        <fullName evidence="1">Uncharacterized protein</fullName>
    </submittedName>
</protein>
<dbReference type="RefSeq" id="WP_386767187.1">
    <property type="nucleotide sequence ID" value="NZ_JBHSTI010000008.1"/>
</dbReference>
<reference evidence="2" key="1">
    <citation type="journal article" date="2019" name="Int. J. Syst. Evol. Microbiol.">
        <title>The Global Catalogue of Microorganisms (GCM) 10K type strain sequencing project: providing services to taxonomists for standard genome sequencing and annotation.</title>
        <authorList>
            <consortium name="The Broad Institute Genomics Platform"/>
            <consortium name="The Broad Institute Genome Sequencing Center for Infectious Disease"/>
            <person name="Wu L."/>
            <person name="Ma J."/>
        </authorList>
    </citation>
    <scope>NUCLEOTIDE SEQUENCE [LARGE SCALE GENOMIC DNA]</scope>
    <source>
        <strain evidence="2">CGMCC 4.7317</strain>
    </source>
</reference>
<dbReference type="EMBL" id="JBHSTI010000008">
    <property type="protein sequence ID" value="MFC6238726.1"/>
    <property type="molecule type" value="Genomic_DNA"/>
</dbReference>
<comment type="caution">
    <text evidence="1">The sequence shown here is derived from an EMBL/GenBank/DDBJ whole genome shotgun (WGS) entry which is preliminary data.</text>
</comment>
<gene>
    <name evidence="1" type="ORF">ACFQGU_12630</name>
</gene>
<sequence length="260" mass="28049">MTDETGAPRPGDEQPRALPVVRQRAPRLPAAVEAPLDIAVGAAVIVTRPAVAVTSAVAQSLAPVARSVWGLVSRPPLVPERFTAGYVVDRLAERGRAVRFAAGEDLTVISDDTLDYVVPEVLTRVLDRIDLTQLVLSRVDLERIVTEVLDRLDLTELVLERVDLATVVNSAVEGVDLNTLIRTQVDVAGLAEEVIDDVDLPEIIRGSTSGVATVVVDSARLSAVSGDELVNRWVDRILLRRKARHTDAPGEPQSRRGSDD</sequence>
<organism evidence="1 2">
    <name type="scientific">Longivirga aurantiaca</name>
    <dbReference type="NCBI Taxonomy" id="1837743"/>
    <lineage>
        <taxon>Bacteria</taxon>
        <taxon>Bacillati</taxon>
        <taxon>Actinomycetota</taxon>
        <taxon>Actinomycetes</taxon>
        <taxon>Sporichthyales</taxon>
        <taxon>Sporichthyaceae</taxon>
        <taxon>Longivirga</taxon>
    </lineage>
</organism>
<proteinExistence type="predicted"/>
<evidence type="ECO:0000313" key="1">
    <source>
        <dbReference type="EMBL" id="MFC6238726.1"/>
    </source>
</evidence>
<evidence type="ECO:0000313" key="2">
    <source>
        <dbReference type="Proteomes" id="UP001596138"/>
    </source>
</evidence>
<name>A0ABW1T2K9_9ACTN</name>
<dbReference type="Proteomes" id="UP001596138">
    <property type="component" value="Unassembled WGS sequence"/>
</dbReference>
<accession>A0ABW1T2K9</accession>
<keyword evidence="2" id="KW-1185">Reference proteome</keyword>